<evidence type="ECO:0000313" key="1">
    <source>
        <dbReference type="EMBL" id="CCH29010.1"/>
    </source>
</evidence>
<dbReference type="AlphaFoldDB" id="K0JPN5"/>
<proteinExistence type="predicted"/>
<evidence type="ECO:0000313" key="2">
    <source>
        <dbReference type="Proteomes" id="UP000006281"/>
    </source>
</evidence>
<accession>K0JPN5</accession>
<dbReference type="STRING" id="1179773.BN6_16880"/>
<gene>
    <name evidence="1" type="ordered locus">BN6_16880</name>
</gene>
<dbReference type="HOGENOM" id="CLU_2773417_0_0_11"/>
<dbReference type="BioCyc" id="SESP1179773:BN6_RS08280-MONOMER"/>
<protein>
    <submittedName>
        <fullName evidence="1">Uncharacterized protein</fullName>
    </submittedName>
</protein>
<dbReference type="KEGG" id="sesp:BN6_16880"/>
<reference evidence="1 2" key="1">
    <citation type="journal article" date="2012" name="BMC Genomics">
        <title>Complete genome sequence of Saccharothrix espanaensis DSM 44229T and comparison to the other completely sequenced Pseudonocardiaceae.</title>
        <authorList>
            <person name="Strobel T."/>
            <person name="Al-Dilaimi A."/>
            <person name="Blom J."/>
            <person name="Gessner A."/>
            <person name="Kalinowski J."/>
            <person name="Luzhetska M."/>
            <person name="Puhler A."/>
            <person name="Szczepanowski R."/>
            <person name="Bechthold A."/>
            <person name="Ruckert C."/>
        </authorList>
    </citation>
    <scope>NUCLEOTIDE SEQUENCE [LARGE SCALE GENOMIC DNA]</scope>
    <source>
        <strain evidence="2">ATCC 51144 / DSM 44229 / JCM 9112 / NBRC 15066 / NRRL 15764</strain>
    </source>
</reference>
<keyword evidence="2" id="KW-1185">Reference proteome</keyword>
<dbReference type="RefSeq" id="WP_015099123.1">
    <property type="nucleotide sequence ID" value="NC_019673.1"/>
</dbReference>
<dbReference type="PATRIC" id="fig|1179773.3.peg.1693"/>
<dbReference type="EMBL" id="HE804045">
    <property type="protein sequence ID" value="CCH29010.1"/>
    <property type="molecule type" value="Genomic_DNA"/>
</dbReference>
<dbReference type="Proteomes" id="UP000006281">
    <property type="component" value="Chromosome"/>
</dbReference>
<organism evidence="1 2">
    <name type="scientific">Saccharothrix espanaensis (strain ATCC 51144 / DSM 44229 / JCM 9112 / NBRC 15066 / NRRL 15764)</name>
    <dbReference type="NCBI Taxonomy" id="1179773"/>
    <lineage>
        <taxon>Bacteria</taxon>
        <taxon>Bacillati</taxon>
        <taxon>Actinomycetota</taxon>
        <taxon>Actinomycetes</taxon>
        <taxon>Pseudonocardiales</taxon>
        <taxon>Pseudonocardiaceae</taxon>
        <taxon>Saccharothrix</taxon>
    </lineage>
</organism>
<sequence>MHALTDGRILTASGNIALDCWSTEADERTAYTNVQPPYGHLEPASRITIVDLATGRPTTTVPTTTRPFW</sequence>
<name>K0JPN5_SACES</name>